<feature type="active site" description="N6-AMP-lysine intermediate" evidence="15">
    <location>
        <position position="119"/>
    </location>
</feature>
<dbReference type="Pfam" id="PF03120">
    <property type="entry name" value="OB_DNA_ligase"/>
    <property type="match status" value="1"/>
</dbReference>
<dbReference type="InterPro" id="IPR004149">
    <property type="entry name" value="Znf_DNAligase_C4"/>
</dbReference>
<feature type="binding site" evidence="15">
    <location>
        <position position="174"/>
    </location>
    <ligand>
        <name>NAD(+)</name>
        <dbReference type="ChEBI" id="CHEBI:57540"/>
    </ligand>
</feature>
<dbReference type="OrthoDB" id="9759736at2"/>
<dbReference type="EMBL" id="JQCD01000024">
    <property type="protein sequence ID" value="KRN77052.1"/>
    <property type="molecule type" value="Genomic_DNA"/>
</dbReference>
<dbReference type="PANTHER" id="PTHR23389">
    <property type="entry name" value="CHROMOSOME TRANSMISSION FIDELITY FACTOR 18"/>
    <property type="match status" value="1"/>
</dbReference>
<dbReference type="Proteomes" id="UP000051673">
    <property type="component" value="Unassembled WGS sequence"/>
</dbReference>
<feature type="binding site" evidence="15">
    <location>
        <position position="412"/>
    </location>
    <ligand>
        <name>Zn(2+)</name>
        <dbReference type="ChEBI" id="CHEBI:29105"/>
    </ligand>
</feature>
<dbReference type="Pfam" id="PF01653">
    <property type="entry name" value="DNA_ligase_aden"/>
    <property type="match status" value="1"/>
</dbReference>
<dbReference type="SUPFAM" id="SSF50249">
    <property type="entry name" value="Nucleic acid-binding proteins"/>
    <property type="match status" value="1"/>
</dbReference>
<dbReference type="PANTHER" id="PTHR23389:SF9">
    <property type="entry name" value="DNA LIGASE"/>
    <property type="match status" value="1"/>
</dbReference>
<evidence type="ECO:0000256" key="3">
    <source>
        <dbReference type="ARBA" id="ARBA00013308"/>
    </source>
</evidence>
<evidence type="ECO:0000256" key="1">
    <source>
        <dbReference type="ARBA" id="ARBA00004067"/>
    </source>
</evidence>
<dbReference type="PROSITE" id="PS01055">
    <property type="entry name" value="DNA_LIGASE_N1"/>
    <property type="match status" value="1"/>
</dbReference>
<keyword evidence="4 15" id="KW-0436">Ligase</keyword>
<feature type="binding site" evidence="15">
    <location>
        <position position="315"/>
    </location>
    <ligand>
        <name>NAD(+)</name>
        <dbReference type="ChEBI" id="CHEBI:57540"/>
    </ligand>
</feature>
<evidence type="ECO:0000256" key="14">
    <source>
        <dbReference type="ARBA" id="ARBA00060881"/>
    </source>
</evidence>
<dbReference type="SMART" id="SM00292">
    <property type="entry name" value="BRCT"/>
    <property type="match status" value="1"/>
</dbReference>
<evidence type="ECO:0000256" key="5">
    <source>
        <dbReference type="ARBA" id="ARBA00022705"/>
    </source>
</evidence>
<dbReference type="Gene3D" id="1.10.150.20">
    <property type="entry name" value="5' to 3' exonuclease, C-terminal subdomain"/>
    <property type="match status" value="2"/>
</dbReference>
<dbReference type="InterPro" id="IPR010994">
    <property type="entry name" value="RuvA_2-like"/>
</dbReference>
<dbReference type="PIRSF" id="PIRSF001604">
    <property type="entry name" value="LigA"/>
    <property type="match status" value="1"/>
</dbReference>
<dbReference type="Pfam" id="PF12826">
    <property type="entry name" value="HHH_2"/>
    <property type="match status" value="1"/>
</dbReference>
<dbReference type="SMART" id="SM00278">
    <property type="entry name" value="HhH1"/>
    <property type="match status" value="3"/>
</dbReference>
<feature type="binding site" evidence="15">
    <location>
        <begin position="37"/>
        <end position="41"/>
    </location>
    <ligand>
        <name>NAD(+)</name>
        <dbReference type="ChEBI" id="CHEBI:57540"/>
    </ligand>
</feature>
<dbReference type="InterPro" id="IPR013839">
    <property type="entry name" value="DNAligase_adenylation"/>
</dbReference>
<dbReference type="GO" id="GO:0003911">
    <property type="term" value="F:DNA ligase (NAD+) activity"/>
    <property type="evidence" value="ECO:0007669"/>
    <property type="project" value="UniProtKB-UniRule"/>
</dbReference>
<name>A0A0R2JQ77_9LACO</name>
<dbReference type="FunFam" id="2.40.50.140:FF:000012">
    <property type="entry name" value="DNA ligase"/>
    <property type="match status" value="1"/>
</dbReference>
<evidence type="ECO:0000256" key="4">
    <source>
        <dbReference type="ARBA" id="ARBA00022598"/>
    </source>
</evidence>
<dbReference type="Pfam" id="PF03119">
    <property type="entry name" value="DNA_ligase_ZBD"/>
    <property type="match status" value="1"/>
</dbReference>
<dbReference type="InterPro" id="IPR003583">
    <property type="entry name" value="Hlx-hairpin-Hlx_DNA-bd_motif"/>
</dbReference>
<dbReference type="Pfam" id="PF14520">
    <property type="entry name" value="HHH_5"/>
    <property type="match status" value="1"/>
</dbReference>
<dbReference type="SMART" id="SM00532">
    <property type="entry name" value="LIGANc"/>
    <property type="match status" value="1"/>
</dbReference>
<feature type="domain" description="BRCT" evidence="17">
    <location>
        <begin position="592"/>
        <end position="670"/>
    </location>
</feature>
<dbReference type="GO" id="GO:0006281">
    <property type="term" value="P:DNA repair"/>
    <property type="evidence" value="ECO:0007669"/>
    <property type="project" value="UniProtKB-KW"/>
</dbReference>
<dbReference type="RefSeq" id="WP_057787967.1">
    <property type="nucleotide sequence ID" value="NZ_JQCD01000024.1"/>
</dbReference>
<keyword evidence="19" id="KW-1185">Reference proteome</keyword>
<evidence type="ECO:0000256" key="13">
    <source>
        <dbReference type="ARBA" id="ARBA00034005"/>
    </source>
</evidence>
<comment type="catalytic activity">
    <reaction evidence="13 15 16">
        <text>NAD(+) + (deoxyribonucleotide)n-3'-hydroxyl + 5'-phospho-(deoxyribonucleotide)m = (deoxyribonucleotide)n+m + AMP + beta-nicotinamide D-nucleotide.</text>
        <dbReference type="EC" id="6.5.1.2"/>
    </reaction>
</comment>
<evidence type="ECO:0000256" key="8">
    <source>
        <dbReference type="ARBA" id="ARBA00022833"/>
    </source>
</evidence>
<sequence length="670" mass="73479">MANNSVTDIQNQINTLEQQLKQWAQEYYENDAPSVEDAKYDQSYAELQKLATEFPELMSSDSITKQVGGAQLKSDLAKVAHPIPMLSLGDVFSIDELKTWADNAQKQNEYSLTYNAELKIDGLAISLIYENGQLIQASTRGDGTIGEDVTANILQIEDIPTQLSEPLSIEVRGEVYMNKASFVALNEQREHDGLATFANPRNAAAGSLRQLDPQITKARKLSAFLYYAVNPIATLAVATQADLLKKLKALGLPTNETNEVITSMDEAQAYILQADHTRDELPYGIDGIVFKINELALQEEYGNTIKVPRWAIAYKFAPEESETVIQNITWTVGRTGAVTPTAIMNPVQLAGTTVARASLHNPDYLIAKDIRIGDTVLLHKAGDIIPEISEVIFDKRPDDSLAYEIPTECPVCDETLVHIDGEVVLRCINPLCPAQIQESITHFASRQAMNIDGLGPKIVTQLLEKKLVQEVSDLYRLNFEDLVALEKFGETSANNLLNAIAASKTNSVERLLFGLGIRNVGAKVAKTIAAKFETLTNIAQASAEDIAAVPGIGLVIGHSIAQYFATDRAQELLHDFEQLDVNLAYLNGAPVNHDTVLSGKKVVITGKMTEMTRPQITEWVEQQGATVTNSVSKKTDLLIAGADAGSKLTKAQDLDIDIWSEEQLRDNMVK</sequence>
<dbReference type="FunFam" id="1.10.150.20:FF:000007">
    <property type="entry name" value="DNA ligase"/>
    <property type="match status" value="1"/>
</dbReference>
<dbReference type="PROSITE" id="PS50172">
    <property type="entry name" value="BRCT"/>
    <property type="match status" value="1"/>
</dbReference>
<feature type="binding site" evidence="15">
    <location>
        <begin position="87"/>
        <end position="88"/>
    </location>
    <ligand>
        <name>NAD(+)</name>
        <dbReference type="ChEBI" id="CHEBI:57540"/>
    </ligand>
</feature>
<dbReference type="AlphaFoldDB" id="A0A0R2JQ77"/>
<comment type="function">
    <text evidence="1 15">DNA ligase that catalyzes the formation of phosphodiester linkages between 5'-phosphoryl and 3'-hydroxyl groups in double-stranded DNA using NAD as a coenzyme and as the energy source for the reaction. It is essential for DNA replication and repair of damaged DNA.</text>
</comment>
<keyword evidence="11 15" id="KW-0234">DNA repair</keyword>
<dbReference type="PROSITE" id="PS01056">
    <property type="entry name" value="DNA_LIGASE_N2"/>
    <property type="match status" value="1"/>
</dbReference>
<dbReference type="Pfam" id="PF00533">
    <property type="entry name" value="BRCT"/>
    <property type="match status" value="1"/>
</dbReference>
<dbReference type="HAMAP" id="MF_01588">
    <property type="entry name" value="DNA_ligase_A"/>
    <property type="match status" value="1"/>
</dbReference>
<evidence type="ECO:0000256" key="10">
    <source>
        <dbReference type="ARBA" id="ARBA00023027"/>
    </source>
</evidence>
<evidence type="ECO:0000256" key="9">
    <source>
        <dbReference type="ARBA" id="ARBA00022842"/>
    </source>
</evidence>
<dbReference type="Gene3D" id="3.30.470.30">
    <property type="entry name" value="DNA ligase/mRNA capping enzyme"/>
    <property type="match status" value="1"/>
</dbReference>
<evidence type="ECO:0000313" key="18">
    <source>
        <dbReference type="EMBL" id="KRN77052.1"/>
    </source>
</evidence>
<feature type="binding site" evidence="15">
    <location>
        <position position="291"/>
    </location>
    <ligand>
        <name>NAD(+)</name>
        <dbReference type="ChEBI" id="CHEBI:57540"/>
    </ligand>
</feature>
<feature type="binding site" evidence="15">
    <location>
        <position position="409"/>
    </location>
    <ligand>
        <name>Zn(2+)</name>
        <dbReference type="ChEBI" id="CHEBI:29105"/>
    </ligand>
</feature>
<dbReference type="InterPro" id="IPR012340">
    <property type="entry name" value="NA-bd_OB-fold"/>
</dbReference>
<dbReference type="SUPFAM" id="SSF56091">
    <property type="entry name" value="DNA ligase/mRNA capping enzyme, catalytic domain"/>
    <property type="match status" value="1"/>
</dbReference>
<dbReference type="SUPFAM" id="SSF52113">
    <property type="entry name" value="BRCT domain"/>
    <property type="match status" value="1"/>
</dbReference>
<comment type="similarity">
    <text evidence="14 15">Belongs to the NAD-dependent DNA ligase family. LigA subfamily.</text>
</comment>
<keyword evidence="10 15" id="KW-0520">NAD</keyword>
<gene>
    <name evidence="15" type="primary">ligA</name>
    <name evidence="18" type="ORF">IV67_GL000565</name>
</gene>
<dbReference type="InterPro" id="IPR036420">
    <property type="entry name" value="BRCT_dom_sf"/>
</dbReference>
<proteinExistence type="inferred from homology"/>
<reference evidence="18 19" key="1">
    <citation type="journal article" date="2015" name="Genome Announc.">
        <title>Expanding the biotechnology potential of lactobacilli through comparative genomics of 213 strains and associated genera.</title>
        <authorList>
            <person name="Sun Z."/>
            <person name="Harris H.M."/>
            <person name="McCann A."/>
            <person name="Guo C."/>
            <person name="Argimon S."/>
            <person name="Zhang W."/>
            <person name="Yang X."/>
            <person name="Jeffery I.B."/>
            <person name="Cooney J.C."/>
            <person name="Kagawa T.F."/>
            <person name="Liu W."/>
            <person name="Song Y."/>
            <person name="Salvetti E."/>
            <person name="Wrobel A."/>
            <person name="Rasinkangas P."/>
            <person name="Parkhill J."/>
            <person name="Rea M.C."/>
            <person name="O'Sullivan O."/>
            <person name="Ritari J."/>
            <person name="Douillard F.P."/>
            <person name="Paul Ross R."/>
            <person name="Yang R."/>
            <person name="Briner A.E."/>
            <person name="Felis G.E."/>
            <person name="de Vos W.M."/>
            <person name="Barrangou R."/>
            <person name="Klaenhammer T.R."/>
            <person name="Caufield P.W."/>
            <person name="Cui Y."/>
            <person name="Zhang H."/>
            <person name="O'Toole P.W."/>
        </authorList>
    </citation>
    <scope>NUCLEOTIDE SEQUENCE [LARGE SCALE GENOMIC DNA]</scope>
    <source>
        <strain evidence="18 19">DSM 20014</strain>
    </source>
</reference>
<comment type="caution">
    <text evidence="18">The sequence shown here is derived from an EMBL/GenBank/DDBJ whole genome shotgun (WGS) entry which is preliminary data.</text>
</comment>
<dbReference type="GO" id="GO:0003677">
    <property type="term" value="F:DNA binding"/>
    <property type="evidence" value="ECO:0007669"/>
    <property type="project" value="InterPro"/>
</dbReference>
<feature type="binding site" evidence="15">
    <location>
        <position position="432"/>
    </location>
    <ligand>
        <name>Zn(2+)</name>
        <dbReference type="ChEBI" id="CHEBI:29105"/>
    </ligand>
</feature>
<organism evidence="18 19">
    <name type="scientific">Weissella minor</name>
    <dbReference type="NCBI Taxonomy" id="1620"/>
    <lineage>
        <taxon>Bacteria</taxon>
        <taxon>Bacillati</taxon>
        <taxon>Bacillota</taxon>
        <taxon>Bacilli</taxon>
        <taxon>Lactobacillales</taxon>
        <taxon>Lactobacillaceae</taxon>
        <taxon>Weissella</taxon>
    </lineage>
</organism>
<evidence type="ECO:0000256" key="6">
    <source>
        <dbReference type="ARBA" id="ARBA00022723"/>
    </source>
</evidence>
<evidence type="ECO:0000256" key="16">
    <source>
        <dbReference type="RuleBase" id="RU000618"/>
    </source>
</evidence>
<dbReference type="FunFam" id="1.10.150.20:FF:000006">
    <property type="entry name" value="DNA ligase"/>
    <property type="match status" value="1"/>
</dbReference>
<evidence type="ECO:0000313" key="19">
    <source>
        <dbReference type="Proteomes" id="UP000051673"/>
    </source>
</evidence>
<feature type="binding site" evidence="15">
    <location>
        <position position="140"/>
    </location>
    <ligand>
        <name>NAD(+)</name>
        <dbReference type="ChEBI" id="CHEBI:57540"/>
    </ligand>
</feature>
<feature type="binding site" evidence="15">
    <location>
        <position position="117"/>
    </location>
    <ligand>
        <name>NAD(+)</name>
        <dbReference type="ChEBI" id="CHEBI:57540"/>
    </ligand>
</feature>
<protein>
    <recommendedName>
        <fullName evidence="3 15">DNA ligase</fullName>
        <ecNumber evidence="2 15">6.5.1.2</ecNumber>
    </recommendedName>
    <alternativeName>
        <fullName evidence="15">Polydeoxyribonucleotide synthase [NAD(+)]</fullName>
    </alternativeName>
</protein>
<dbReference type="InterPro" id="IPR033136">
    <property type="entry name" value="DNA_ligase_CS"/>
</dbReference>
<dbReference type="NCBIfam" id="TIGR00575">
    <property type="entry name" value="dnlj"/>
    <property type="match status" value="1"/>
</dbReference>
<dbReference type="GO" id="GO:0046872">
    <property type="term" value="F:metal ion binding"/>
    <property type="evidence" value="ECO:0007669"/>
    <property type="project" value="UniProtKB-KW"/>
</dbReference>
<dbReference type="SUPFAM" id="SSF47781">
    <property type="entry name" value="RuvA domain 2-like"/>
    <property type="match status" value="1"/>
</dbReference>
<dbReference type="CDD" id="cd17748">
    <property type="entry name" value="BRCT_DNA_ligase_like"/>
    <property type="match status" value="1"/>
</dbReference>
<keyword evidence="6 15" id="KW-0479">Metal-binding</keyword>
<evidence type="ECO:0000256" key="12">
    <source>
        <dbReference type="ARBA" id="ARBA00023211"/>
    </source>
</evidence>
<dbReference type="InterPro" id="IPR004150">
    <property type="entry name" value="NAD_DNA_ligase_OB"/>
</dbReference>
<dbReference type="Gene3D" id="1.10.287.610">
    <property type="entry name" value="Helix hairpin bin"/>
    <property type="match status" value="1"/>
</dbReference>
<keyword evidence="5 15" id="KW-0235">DNA replication</keyword>
<dbReference type="CDD" id="cd00114">
    <property type="entry name" value="LIGANc"/>
    <property type="match status" value="1"/>
</dbReference>
<dbReference type="FunFam" id="3.30.470.30:FF:000001">
    <property type="entry name" value="DNA ligase"/>
    <property type="match status" value="1"/>
</dbReference>
<dbReference type="NCBIfam" id="NF005932">
    <property type="entry name" value="PRK07956.1"/>
    <property type="match status" value="1"/>
</dbReference>
<dbReference type="InterPro" id="IPR041663">
    <property type="entry name" value="DisA/LigA_HHH"/>
</dbReference>
<comment type="cofactor">
    <cofactor evidence="15">
        <name>Mg(2+)</name>
        <dbReference type="ChEBI" id="CHEBI:18420"/>
    </cofactor>
    <cofactor evidence="15">
        <name>Mn(2+)</name>
        <dbReference type="ChEBI" id="CHEBI:29035"/>
    </cofactor>
</comment>
<keyword evidence="9 15" id="KW-0460">Magnesium</keyword>
<dbReference type="GO" id="GO:0005829">
    <property type="term" value="C:cytosol"/>
    <property type="evidence" value="ECO:0007669"/>
    <property type="project" value="TreeGrafter"/>
</dbReference>
<evidence type="ECO:0000259" key="17">
    <source>
        <dbReference type="PROSITE" id="PS50172"/>
    </source>
</evidence>
<evidence type="ECO:0000256" key="2">
    <source>
        <dbReference type="ARBA" id="ARBA00012722"/>
    </source>
</evidence>
<dbReference type="InterPro" id="IPR001679">
    <property type="entry name" value="DNA_ligase"/>
</dbReference>
<keyword evidence="7 15" id="KW-0227">DNA damage</keyword>
<evidence type="ECO:0000256" key="7">
    <source>
        <dbReference type="ARBA" id="ARBA00022763"/>
    </source>
</evidence>
<dbReference type="EC" id="6.5.1.2" evidence="2 15"/>
<dbReference type="STRING" id="1620.IV67_GL000565"/>
<accession>A0A0R2JQ77</accession>
<dbReference type="InterPro" id="IPR013840">
    <property type="entry name" value="DNAligase_N"/>
</dbReference>
<dbReference type="PATRIC" id="fig|1620.3.peg.572"/>
<keyword evidence="12 15" id="KW-0464">Manganese</keyword>
<dbReference type="InterPro" id="IPR001357">
    <property type="entry name" value="BRCT_dom"/>
</dbReference>
<feature type="binding site" evidence="15">
    <location>
        <position position="427"/>
    </location>
    <ligand>
        <name>Zn(2+)</name>
        <dbReference type="ChEBI" id="CHEBI:29105"/>
    </ligand>
</feature>
<dbReference type="Gene3D" id="6.20.10.30">
    <property type="match status" value="1"/>
</dbReference>
<dbReference type="GO" id="GO:0006260">
    <property type="term" value="P:DNA replication"/>
    <property type="evidence" value="ECO:0007669"/>
    <property type="project" value="UniProtKB-KW"/>
</dbReference>
<evidence type="ECO:0000256" key="11">
    <source>
        <dbReference type="ARBA" id="ARBA00023204"/>
    </source>
</evidence>
<evidence type="ECO:0000256" key="15">
    <source>
        <dbReference type="HAMAP-Rule" id="MF_01588"/>
    </source>
</evidence>
<dbReference type="Gene3D" id="2.40.50.140">
    <property type="entry name" value="Nucleic acid-binding proteins"/>
    <property type="match status" value="1"/>
</dbReference>
<dbReference type="Gene3D" id="3.40.50.10190">
    <property type="entry name" value="BRCT domain"/>
    <property type="match status" value="1"/>
</dbReference>
<keyword evidence="8 15" id="KW-0862">Zinc</keyword>
<dbReference type="InterPro" id="IPR018239">
    <property type="entry name" value="DNA_ligase_AS"/>
</dbReference>